<protein>
    <recommendedName>
        <fullName evidence="4">Tail fiber domain-containing protein</fullName>
    </recommendedName>
</protein>
<evidence type="ECO:0000313" key="3">
    <source>
        <dbReference type="Proteomes" id="UP001500864"/>
    </source>
</evidence>
<dbReference type="RefSeq" id="WP_345117384.1">
    <property type="nucleotide sequence ID" value="NZ_BAABIZ010000042.1"/>
</dbReference>
<keyword evidence="3" id="KW-1185">Reference proteome</keyword>
<dbReference type="Proteomes" id="UP001500864">
    <property type="component" value="Unassembled WGS sequence"/>
</dbReference>
<sequence>MGSKTPTTTEQKQVQTSAPPAWMENVFKRGGADAYQMYNTGIGGNVYGGPRVAPLSDQTRYAIGGLGSIPSHYQNRSLMNTVYNPTSAANNLGRMASGGMVGQNPSFNAALQNSLDRVRDTINSSFAGAGRYGSGAHTGVLADELGALSTSATANQYNQDVQNMMQANAMIDQANQNQLGASNNFLQGYGNAYSNMLQGSGVLNDYNQRLVDANRERWLEQDNSGWNRLNMLLNAGHGFARNYGTTTNNNTASVTQGNNPWQNVGTIGSMALQVAPMAFGYMAGGPAGAALAGGAHGFYDLVKPKLGLR</sequence>
<evidence type="ECO:0008006" key="4">
    <source>
        <dbReference type="Google" id="ProtNLM"/>
    </source>
</evidence>
<reference evidence="3" key="1">
    <citation type="journal article" date="2019" name="Int. J. Syst. Evol. Microbiol.">
        <title>The Global Catalogue of Microorganisms (GCM) 10K type strain sequencing project: providing services to taxonomists for standard genome sequencing and annotation.</title>
        <authorList>
            <consortium name="The Broad Institute Genomics Platform"/>
            <consortium name="The Broad Institute Genome Sequencing Center for Infectious Disease"/>
            <person name="Wu L."/>
            <person name="Ma J."/>
        </authorList>
    </citation>
    <scope>NUCLEOTIDE SEQUENCE [LARGE SCALE GENOMIC DNA]</scope>
    <source>
        <strain evidence="3">JCM 17712</strain>
    </source>
</reference>
<feature type="region of interest" description="Disordered" evidence="1">
    <location>
        <begin position="1"/>
        <end position="20"/>
    </location>
</feature>
<proteinExistence type="predicted"/>
<dbReference type="EMBL" id="BAABIZ010000042">
    <property type="protein sequence ID" value="GAA5111798.1"/>
    <property type="molecule type" value="Genomic_DNA"/>
</dbReference>
<gene>
    <name evidence="2" type="ORF">GCM10023261_16230</name>
</gene>
<name>A0ABP9NAH3_9HYPH</name>
<organism evidence="2 3">
    <name type="scientific">Bartonella jaculi</name>
    <dbReference type="NCBI Taxonomy" id="686226"/>
    <lineage>
        <taxon>Bacteria</taxon>
        <taxon>Pseudomonadati</taxon>
        <taxon>Pseudomonadota</taxon>
        <taxon>Alphaproteobacteria</taxon>
        <taxon>Hyphomicrobiales</taxon>
        <taxon>Bartonellaceae</taxon>
        <taxon>Bartonella</taxon>
    </lineage>
</organism>
<accession>A0ABP9NAH3</accession>
<evidence type="ECO:0000256" key="1">
    <source>
        <dbReference type="SAM" id="MobiDB-lite"/>
    </source>
</evidence>
<feature type="compositionally biased region" description="Polar residues" evidence="1">
    <location>
        <begin position="1"/>
        <end position="18"/>
    </location>
</feature>
<comment type="caution">
    <text evidence="2">The sequence shown here is derived from an EMBL/GenBank/DDBJ whole genome shotgun (WGS) entry which is preliminary data.</text>
</comment>
<evidence type="ECO:0000313" key="2">
    <source>
        <dbReference type="EMBL" id="GAA5111798.1"/>
    </source>
</evidence>